<organism evidence="1 2">
    <name type="scientific">Paenibacillus lautus</name>
    <name type="common">Bacillus lautus</name>
    <dbReference type="NCBI Taxonomy" id="1401"/>
    <lineage>
        <taxon>Bacteria</taxon>
        <taxon>Bacillati</taxon>
        <taxon>Bacillota</taxon>
        <taxon>Bacilli</taxon>
        <taxon>Bacillales</taxon>
        <taxon>Paenibacillaceae</taxon>
        <taxon>Paenibacillus</taxon>
    </lineage>
</organism>
<dbReference type="InterPro" id="IPR032710">
    <property type="entry name" value="NTF2-like_dom_sf"/>
</dbReference>
<gene>
    <name evidence="1" type="ORF">D5F53_26775</name>
</gene>
<evidence type="ECO:0000313" key="1">
    <source>
        <dbReference type="EMBL" id="AYB46693.1"/>
    </source>
</evidence>
<dbReference type="Pfam" id="PF07366">
    <property type="entry name" value="SnoaL"/>
    <property type="match status" value="1"/>
</dbReference>
<dbReference type="Gene3D" id="3.10.450.50">
    <property type="match status" value="1"/>
</dbReference>
<dbReference type="KEGG" id="plw:D5F53_26775"/>
<proteinExistence type="predicted"/>
<name>A0A385TSY9_PAELA</name>
<dbReference type="InterPro" id="IPR009959">
    <property type="entry name" value="Cyclase_SnoaL-like"/>
</dbReference>
<dbReference type="SUPFAM" id="SSF54427">
    <property type="entry name" value="NTF2-like"/>
    <property type="match status" value="1"/>
</dbReference>
<accession>A0A385TSY9</accession>
<dbReference type="AlphaFoldDB" id="A0A385TSY9"/>
<reference evidence="1 2" key="1">
    <citation type="submission" date="2018-09" db="EMBL/GenBank/DDBJ databases">
        <title>Genome Sequence of Paenibacillus lautus Strain E7593-69, Azo Dye-Degrading Bacteria, Isolated from Commercial Tattoo Inks.</title>
        <authorList>
            <person name="Nho S.W."/>
            <person name="Kim S.-J."/>
            <person name="Kweon O."/>
            <person name="Cerniglia C.E."/>
        </authorList>
    </citation>
    <scope>NUCLEOTIDE SEQUENCE [LARGE SCALE GENOMIC DNA]</scope>
    <source>
        <strain evidence="1 2">E7593-69</strain>
    </source>
</reference>
<dbReference type="PANTHER" id="PTHR38436">
    <property type="entry name" value="POLYKETIDE CYCLASE SNOAL-LIKE DOMAIN"/>
    <property type="match status" value="1"/>
</dbReference>
<dbReference type="GO" id="GO:0030638">
    <property type="term" value="P:polyketide metabolic process"/>
    <property type="evidence" value="ECO:0007669"/>
    <property type="project" value="InterPro"/>
</dbReference>
<dbReference type="Proteomes" id="UP000266552">
    <property type="component" value="Chromosome"/>
</dbReference>
<evidence type="ECO:0000313" key="2">
    <source>
        <dbReference type="Proteomes" id="UP000266552"/>
    </source>
</evidence>
<dbReference type="RefSeq" id="WP_119850245.1">
    <property type="nucleotide sequence ID" value="NZ_CP032412.1"/>
</dbReference>
<dbReference type="EMBL" id="CP032412">
    <property type="protein sequence ID" value="AYB46693.1"/>
    <property type="molecule type" value="Genomic_DNA"/>
</dbReference>
<sequence length="115" mass="12971">MKTIEQNNIEMVTAKIEEMWNKGDIYQTDQFFAEQIAEAFEDQHYILADTLAQGEKVIARIVITGLHNASFAGNSPTGKSVQITQFREFHIVDGKITNHSGWFDTGTLLPQIQAK</sequence>
<dbReference type="PANTHER" id="PTHR38436:SF1">
    <property type="entry name" value="ESTER CYCLASE"/>
    <property type="match status" value="1"/>
</dbReference>
<protein>
    <submittedName>
        <fullName evidence="1">Ester cyclase</fullName>
    </submittedName>
</protein>
<keyword evidence="2" id="KW-1185">Reference proteome</keyword>